<organism evidence="1 2">
    <name type="scientific">Coprinopsis marcescibilis</name>
    <name type="common">Agaric fungus</name>
    <name type="synonym">Psathyrella marcescibilis</name>
    <dbReference type="NCBI Taxonomy" id="230819"/>
    <lineage>
        <taxon>Eukaryota</taxon>
        <taxon>Fungi</taxon>
        <taxon>Dikarya</taxon>
        <taxon>Basidiomycota</taxon>
        <taxon>Agaricomycotina</taxon>
        <taxon>Agaricomycetes</taxon>
        <taxon>Agaricomycetidae</taxon>
        <taxon>Agaricales</taxon>
        <taxon>Agaricineae</taxon>
        <taxon>Psathyrellaceae</taxon>
        <taxon>Coprinopsis</taxon>
    </lineage>
</organism>
<dbReference type="Proteomes" id="UP000307440">
    <property type="component" value="Unassembled WGS sequence"/>
</dbReference>
<protein>
    <submittedName>
        <fullName evidence="1">Uncharacterized protein</fullName>
    </submittedName>
</protein>
<accession>A0A5C3KZE5</accession>
<keyword evidence="2" id="KW-1185">Reference proteome</keyword>
<dbReference type="PROSITE" id="PS51257">
    <property type="entry name" value="PROKAR_LIPOPROTEIN"/>
    <property type="match status" value="1"/>
</dbReference>
<evidence type="ECO:0000313" key="2">
    <source>
        <dbReference type="Proteomes" id="UP000307440"/>
    </source>
</evidence>
<evidence type="ECO:0000313" key="1">
    <source>
        <dbReference type="EMBL" id="TFK25792.1"/>
    </source>
</evidence>
<sequence>MCGRSVNSDSRFVLRFFTGRLQPSFQIASIALLACCWQTRSKNLAKFQIQAG</sequence>
<proteinExistence type="predicted"/>
<gene>
    <name evidence="1" type="ORF">FA15DRAFT_617030</name>
</gene>
<reference evidence="1 2" key="1">
    <citation type="journal article" date="2019" name="Nat. Ecol. Evol.">
        <title>Megaphylogeny resolves global patterns of mushroom evolution.</title>
        <authorList>
            <person name="Varga T."/>
            <person name="Krizsan K."/>
            <person name="Foldi C."/>
            <person name="Dima B."/>
            <person name="Sanchez-Garcia M."/>
            <person name="Sanchez-Ramirez S."/>
            <person name="Szollosi G.J."/>
            <person name="Szarkandi J.G."/>
            <person name="Papp V."/>
            <person name="Albert L."/>
            <person name="Andreopoulos W."/>
            <person name="Angelini C."/>
            <person name="Antonin V."/>
            <person name="Barry K.W."/>
            <person name="Bougher N.L."/>
            <person name="Buchanan P."/>
            <person name="Buyck B."/>
            <person name="Bense V."/>
            <person name="Catcheside P."/>
            <person name="Chovatia M."/>
            <person name="Cooper J."/>
            <person name="Damon W."/>
            <person name="Desjardin D."/>
            <person name="Finy P."/>
            <person name="Geml J."/>
            <person name="Haridas S."/>
            <person name="Hughes K."/>
            <person name="Justo A."/>
            <person name="Karasinski D."/>
            <person name="Kautmanova I."/>
            <person name="Kiss B."/>
            <person name="Kocsube S."/>
            <person name="Kotiranta H."/>
            <person name="LaButti K.M."/>
            <person name="Lechner B.E."/>
            <person name="Liimatainen K."/>
            <person name="Lipzen A."/>
            <person name="Lukacs Z."/>
            <person name="Mihaltcheva S."/>
            <person name="Morgado L.N."/>
            <person name="Niskanen T."/>
            <person name="Noordeloos M.E."/>
            <person name="Ohm R.A."/>
            <person name="Ortiz-Santana B."/>
            <person name="Ovrebo C."/>
            <person name="Racz N."/>
            <person name="Riley R."/>
            <person name="Savchenko A."/>
            <person name="Shiryaev A."/>
            <person name="Soop K."/>
            <person name="Spirin V."/>
            <person name="Szebenyi C."/>
            <person name="Tomsovsky M."/>
            <person name="Tulloss R.E."/>
            <person name="Uehling J."/>
            <person name="Grigoriev I.V."/>
            <person name="Vagvolgyi C."/>
            <person name="Papp T."/>
            <person name="Martin F.M."/>
            <person name="Miettinen O."/>
            <person name="Hibbett D.S."/>
            <person name="Nagy L.G."/>
        </authorList>
    </citation>
    <scope>NUCLEOTIDE SEQUENCE [LARGE SCALE GENOMIC DNA]</scope>
    <source>
        <strain evidence="1 2">CBS 121175</strain>
    </source>
</reference>
<dbReference type="AlphaFoldDB" id="A0A5C3KZE5"/>
<name>A0A5C3KZE5_COPMA</name>
<dbReference type="EMBL" id="ML210182">
    <property type="protein sequence ID" value="TFK25792.1"/>
    <property type="molecule type" value="Genomic_DNA"/>
</dbReference>